<organism evidence="1 2">
    <name type="scientific">Saguinus oedipus</name>
    <name type="common">Cotton-top tamarin</name>
    <name type="synonym">Oedipomidas oedipus</name>
    <dbReference type="NCBI Taxonomy" id="9490"/>
    <lineage>
        <taxon>Eukaryota</taxon>
        <taxon>Metazoa</taxon>
        <taxon>Chordata</taxon>
        <taxon>Craniata</taxon>
        <taxon>Vertebrata</taxon>
        <taxon>Euteleostomi</taxon>
        <taxon>Mammalia</taxon>
        <taxon>Eutheria</taxon>
        <taxon>Euarchontoglires</taxon>
        <taxon>Primates</taxon>
        <taxon>Haplorrhini</taxon>
        <taxon>Platyrrhini</taxon>
        <taxon>Cebidae</taxon>
        <taxon>Callitrichinae</taxon>
        <taxon>Saguinus</taxon>
    </lineage>
</organism>
<gene>
    <name evidence="1" type="ORF">P7K49_020490</name>
</gene>
<reference evidence="1 2" key="1">
    <citation type="submission" date="2023-05" db="EMBL/GenBank/DDBJ databases">
        <title>B98-5 Cell Line De Novo Hybrid Assembly: An Optical Mapping Approach.</title>
        <authorList>
            <person name="Kananen K."/>
            <person name="Auerbach J.A."/>
            <person name="Kautto E."/>
            <person name="Blachly J.S."/>
        </authorList>
    </citation>
    <scope>NUCLEOTIDE SEQUENCE [LARGE SCALE GENOMIC DNA]</scope>
    <source>
        <strain evidence="1">B95-8</strain>
        <tissue evidence="1">Cell line</tissue>
    </source>
</reference>
<dbReference type="Gene3D" id="1.10.3050.10">
    <property type="entry name" value="borna disease virus nucleoprotein, domain 2"/>
    <property type="match status" value="1"/>
</dbReference>
<dbReference type="Gene3D" id="1.10.3040.10">
    <property type="entry name" value="borna disease virus nucleoprotein, domain 1"/>
    <property type="match status" value="1"/>
</dbReference>
<evidence type="ECO:0000313" key="1">
    <source>
        <dbReference type="EMBL" id="KAK2102823.1"/>
    </source>
</evidence>
<name>A0ABQ9V0F3_SAGOE</name>
<dbReference type="EMBL" id="JASSZA010000009">
    <property type="protein sequence ID" value="KAK2102823.1"/>
    <property type="molecule type" value="Genomic_DNA"/>
</dbReference>
<dbReference type="InterPro" id="IPR009441">
    <property type="entry name" value="P40_nucleoprot_BD-vir"/>
</dbReference>
<dbReference type="Pfam" id="PF06407">
    <property type="entry name" value="BDV_P40"/>
    <property type="match status" value="1"/>
</dbReference>
<dbReference type="SUPFAM" id="SSF101399">
    <property type="entry name" value="P40 nucleoprotein"/>
    <property type="match status" value="1"/>
</dbReference>
<dbReference type="InterPro" id="IPR015969">
    <property type="entry name" value="P40_nucleoprot_sub1_BD-vir"/>
</dbReference>
<dbReference type="InterPro" id="IPR036260">
    <property type="entry name" value="P40_nucleoprot_sf_BD-vir"/>
</dbReference>
<keyword evidence="2" id="KW-1185">Reference proteome</keyword>
<dbReference type="Proteomes" id="UP001266305">
    <property type="component" value="Unassembled WGS sequence"/>
</dbReference>
<comment type="caution">
    <text evidence="1">The sequence shown here is derived from an EMBL/GenBank/DDBJ whole genome shotgun (WGS) entry which is preliminary data.</text>
</comment>
<sequence length="173" mass="19470">MATLGRAPDSESANLLVGYSAGPAIDWISSHEWVGEFVFTFLFTKFKSPGKELLYQVKLVATKAQMTTVYIIQAHLEQCMDETMKLPSVISDIIEFKRRLKAARDRMGELFEWAGALRHSAMLEIAPRMFPSLATVANFWMKRNNPTFTGFKAPEIIPGSNLSLPLLQMAVQR</sequence>
<dbReference type="InterPro" id="IPR015970">
    <property type="entry name" value="P40_nucleoprot_sub2_BD-vir"/>
</dbReference>
<evidence type="ECO:0000313" key="2">
    <source>
        <dbReference type="Proteomes" id="UP001266305"/>
    </source>
</evidence>
<accession>A0ABQ9V0F3</accession>
<protein>
    <submittedName>
        <fullName evidence="1">Uncharacterized protein</fullName>
    </submittedName>
</protein>
<proteinExistence type="predicted"/>